<reference evidence="1 2" key="1">
    <citation type="submission" date="2020-08" db="EMBL/GenBank/DDBJ databases">
        <title>Genomic Encyclopedia of Type Strains, Phase IV (KMG-IV): sequencing the most valuable type-strain genomes for metagenomic binning, comparative biology and taxonomic classification.</title>
        <authorList>
            <person name="Goeker M."/>
        </authorList>
    </citation>
    <scope>NUCLEOTIDE SEQUENCE [LARGE SCALE GENOMIC DNA]</scope>
    <source>
        <strain evidence="1 2">DSM 25620</strain>
    </source>
</reference>
<dbReference type="GO" id="GO:0016740">
    <property type="term" value="F:transferase activity"/>
    <property type="evidence" value="ECO:0007669"/>
    <property type="project" value="UniProtKB-KW"/>
</dbReference>
<keyword evidence="2" id="KW-1185">Reference proteome</keyword>
<dbReference type="SUPFAM" id="SSF53756">
    <property type="entry name" value="UDP-Glycosyltransferase/glycogen phosphorylase"/>
    <property type="match status" value="1"/>
</dbReference>
<gene>
    <name evidence="1" type="ORF">HNQ68_002113</name>
</gene>
<dbReference type="RefSeq" id="WP_151159599.1">
    <property type="nucleotide sequence ID" value="NZ_JACHIL010000003.1"/>
</dbReference>
<protein>
    <submittedName>
        <fullName evidence="1">Glycosyltransferase involved in cell wall biosynthesis</fullName>
    </submittedName>
</protein>
<comment type="caution">
    <text evidence="1">The sequence shown here is derived from an EMBL/GenBank/DDBJ whole genome shotgun (WGS) entry which is preliminary data.</text>
</comment>
<dbReference type="Gene3D" id="3.40.50.2000">
    <property type="entry name" value="Glycogen Phosphorylase B"/>
    <property type="match status" value="1"/>
</dbReference>
<accession>A0A7W8AJN0</accession>
<dbReference type="AlphaFoldDB" id="A0A7W8AJN0"/>
<keyword evidence="1" id="KW-0808">Transferase</keyword>
<dbReference type="Proteomes" id="UP000531231">
    <property type="component" value="Unassembled WGS sequence"/>
</dbReference>
<dbReference type="EMBL" id="JACHIL010000003">
    <property type="protein sequence ID" value="MBB5091572.1"/>
    <property type="molecule type" value="Genomic_DNA"/>
</dbReference>
<organism evidence="1 2">
    <name type="scientific">Pseudochrobactrum saccharolyticum</name>
    <dbReference type="NCBI Taxonomy" id="354352"/>
    <lineage>
        <taxon>Bacteria</taxon>
        <taxon>Pseudomonadati</taxon>
        <taxon>Pseudomonadota</taxon>
        <taxon>Alphaproteobacteria</taxon>
        <taxon>Hyphomicrobiales</taxon>
        <taxon>Brucellaceae</taxon>
        <taxon>Pseudochrobactrum</taxon>
    </lineage>
</organism>
<evidence type="ECO:0000313" key="2">
    <source>
        <dbReference type="Proteomes" id="UP000531231"/>
    </source>
</evidence>
<name>A0A7W8AJN0_9HYPH</name>
<sequence>MMKNIWIISFDGVAISGIITEALKLAAVLKEKGFHILLDLGYDIKTDKGNLGKPYEALRCYFPDWVELARTADIRSLCDYNINFLNFVFREVNSIGKINLIFSDLYKRIEKISDELSSNICEYWNRENISYIVVENGTLPENVIFTKALYKAIDIYGRELNLGKFVIWRDHDLMWSSETAVQKYGNAPYHNAVKPVLSPFIQYVTLHEAAAWKLKQWAGADIDLSVLPNTYNFKHCENSGFVRPMLKIKSTDVVLTRPTRIIPQKRIDRDIHLVSHLRQRFATQGRETYLLVVGDTNENKHCTAALKLLADQLGLTKNILFLGGLPFILEKHNNHELSVQTIILASDAVSFLTSYDYDSYGNPIGEAISLAKCYLTTRYEYYDAVYGDQGYLAPVMEITKYQDGLPDETFIDDVYELLNSPEKMRAYAKFNHQLGQKYLSDQVLHKFCNFFK</sequence>
<evidence type="ECO:0000313" key="1">
    <source>
        <dbReference type="EMBL" id="MBB5091572.1"/>
    </source>
</evidence>
<proteinExistence type="predicted"/>